<evidence type="ECO:0000256" key="4">
    <source>
        <dbReference type="ARBA" id="ARBA00022842"/>
    </source>
</evidence>
<sequence length="103" mass="11184">MTPRRGSPLLASAVSGYELANKRRIGKLPDLHGLLTGYEKHILALVSEELPVTGGHALEAGRLAWFHRDPFDRIIAAQALVEGYTLVTADPAFLALPGLDVLW</sequence>
<keyword evidence="7" id="KW-1185">Reference proteome</keyword>
<dbReference type="InterPro" id="IPR041705">
    <property type="entry name" value="PIN_Sll0205"/>
</dbReference>
<dbReference type="PANTHER" id="PTHR36173">
    <property type="entry name" value="RIBONUCLEASE VAPC16-RELATED"/>
    <property type="match status" value="1"/>
</dbReference>
<evidence type="ECO:0000313" key="6">
    <source>
        <dbReference type="EMBL" id="MEA5453949.1"/>
    </source>
</evidence>
<dbReference type="RefSeq" id="WP_323277694.1">
    <property type="nucleotide sequence ID" value="NZ_JAYGGQ010000001.1"/>
</dbReference>
<evidence type="ECO:0000313" key="7">
    <source>
        <dbReference type="Proteomes" id="UP001304769"/>
    </source>
</evidence>
<dbReference type="CDD" id="cd09872">
    <property type="entry name" value="PIN_Sll0205-like"/>
    <property type="match status" value="1"/>
</dbReference>
<dbReference type="PANTHER" id="PTHR36173:SF2">
    <property type="entry name" value="RIBONUCLEASE VAPC16"/>
    <property type="match status" value="1"/>
</dbReference>
<evidence type="ECO:0000256" key="3">
    <source>
        <dbReference type="ARBA" id="ARBA00022801"/>
    </source>
</evidence>
<dbReference type="EMBL" id="JAYGGQ010000001">
    <property type="protein sequence ID" value="MEA5453949.1"/>
    <property type="molecule type" value="Genomic_DNA"/>
</dbReference>
<evidence type="ECO:0000259" key="5">
    <source>
        <dbReference type="Pfam" id="PF01850"/>
    </source>
</evidence>
<reference evidence="6 7" key="1">
    <citation type="submission" date="2023-12" db="EMBL/GenBank/DDBJ databases">
        <title>Sinomonas terricola sp. nov, isolated from litchi orchard soil in Guangdong, PR China.</title>
        <authorList>
            <person name="Jiaxin W."/>
            <person name="Yang Z."/>
            <person name="Honghui Z."/>
        </authorList>
    </citation>
    <scope>NUCLEOTIDE SEQUENCE [LARGE SCALE GENOMIC DNA]</scope>
    <source>
        <strain evidence="6 7">JGH33</strain>
    </source>
</reference>
<dbReference type="InterPro" id="IPR052919">
    <property type="entry name" value="TA_system_RNase"/>
</dbReference>
<gene>
    <name evidence="6" type="ORF">SPF06_04360</name>
</gene>
<dbReference type="SUPFAM" id="SSF88723">
    <property type="entry name" value="PIN domain-like"/>
    <property type="match status" value="1"/>
</dbReference>
<dbReference type="InterPro" id="IPR029060">
    <property type="entry name" value="PIN-like_dom_sf"/>
</dbReference>
<evidence type="ECO:0000256" key="2">
    <source>
        <dbReference type="ARBA" id="ARBA00022723"/>
    </source>
</evidence>
<comment type="caution">
    <text evidence="6">The sequence shown here is derived from an EMBL/GenBank/DDBJ whole genome shotgun (WGS) entry which is preliminary data.</text>
</comment>
<name>A0ABU5T2R1_9MICC</name>
<keyword evidence="3" id="KW-0378">Hydrolase</keyword>
<dbReference type="InterPro" id="IPR002716">
    <property type="entry name" value="PIN_dom"/>
</dbReference>
<keyword evidence="2" id="KW-0479">Metal-binding</keyword>
<dbReference type="Proteomes" id="UP001304769">
    <property type="component" value="Unassembled WGS sequence"/>
</dbReference>
<keyword evidence="4" id="KW-0460">Magnesium</keyword>
<dbReference type="Gene3D" id="3.40.50.1010">
    <property type="entry name" value="5'-nuclease"/>
    <property type="match status" value="1"/>
</dbReference>
<protein>
    <submittedName>
        <fullName evidence="6">Type II toxin-antitoxin system VapC family toxin</fullName>
    </submittedName>
</protein>
<organism evidence="6 7">
    <name type="scientific">Sinomonas terricola</name>
    <dbReference type="NCBI Taxonomy" id="3110330"/>
    <lineage>
        <taxon>Bacteria</taxon>
        <taxon>Bacillati</taxon>
        <taxon>Actinomycetota</taxon>
        <taxon>Actinomycetes</taxon>
        <taxon>Micrococcales</taxon>
        <taxon>Micrococcaceae</taxon>
        <taxon>Sinomonas</taxon>
    </lineage>
</organism>
<feature type="domain" description="PIN" evidence="5">
    <location>
        <begin position="13"/>
        <end position="96"/>
    </location>
</feature>
<proteinExistence type="predicted"/>
<accession>A0ABU5T2R1</accession>
<keyword evidence="1" id="KW-0540">Nuclease</keyword>
<evidence type="ECO:0000256" key="1">
    <source>
        <dbReference type="ARBA" id="ARBA00022722"/>
    </source>
</evidence>
<dbReference type="Pfam" id="PF01850">
    <property type="entry name" value="PIN"/>
    <property type="match status" value="1"/>
</dbReference>